<dbReference type="PROSITE" id="PS51039">
    <property type="entry name" value="ZF_AN1"/>
    <property type="match status" value="1"/>
</dbReference>
<feature type="transmembrane region" description="Helical" evidence="9">
    <location>
        <begin position="225"/>
        <end position="247"/>
    </location>
</feature>
<name>A0A0F9LQ62_9ZZZZ</name>
<feature type="domain" description="AN1-type" evidence="10">
    <location>
        <begin position="1"/>
        <end position="45"/>
    </location>
</feature>
<keyword evidence="2 9" id="KW-0812">Transmembrane</keyword>
<dbReference type="SUPFAM" id="SSF118310">
    <property type="entry name" value="AN1-like Zinc finger"/>
    <property type="match status" value="1"/>
</dbReference>
<dbReference type="SMART" id="SM00154">
    <property type="entry name" value="ZnF_AN1"/>
    <property type="match status" value="1"/>
</dbReference>
<dbReference type="InterPro" id="IPR035896">
    <property type="entry name" value="AN1-like_Znf"/>
</dbReference>
<reference evidence="11" key="1">
    <citation type="journal article" date="2015" name="Nature">
        <title>Complex archaea that bridge the gap between prokaryotes and eukaryotes.</title>
        <authorList>
            <person name="Spang A."/>
            <person name="Saw J.H."/>
            <person name="Jorgensen S.L."/>
            <person name="Zaremba-Niedzwiedzka K."/>
            <person name="Martijn J."/>
            <person name="Lind A.E."/>
            <person name="van Eijk R."/>
            <person name="Schleper C."/>
            <person name="Guy L."/>
            <person name="Ettema T.J."/>
        </authorList>
    </citation>
    <scope>NUCLEOTIDE SEQUENCE</scope>
</reference>
<evidence type="ECO:0000256" key="8">
    <source>
        <dbReference type="SAM" id="MobiDB-lite"/>
    </source>
</evidence>
<evidence type="ECO:0000256" key="2">
    <source>
        <dbReference type="ARBA" id="ARBA00022692"/>
    </source>
</evidence>
<evidence type="ECO:0000259" key="10">
    <source>
        <dbReference type="PROSITE" id="PS51039"/>
    </source>
</evidence>
<keyword evidence="5" id="KW-0862">Zinc</keyword>
<evidence type="ECO:0000313" key="11">
    <source>
        <dbReference type="EMBL" id="KKM66495.1"/>
    </source>
</evidence>
<keyword evidence="4" id="KW-0863">Zinc-finger</keyword>
<sequence>MTYCEFCGNQISYLPFNCKYCGGTYCKKHRLPENHECTFELKHVSITSATPRESRRRPQDAVKKKASSKDYLEKGPKELRKYLKRQDKQRERTLRASQRPYGRKSQYQGTKILFILIIIFSITALVFYYNGISQYIYLSLNGLIYKFTFTFHTIFTGLFISSRDIIGLFLLFIMLYILYFMARNIETQYGTKFFIKLYVIGCLFSALFYFLLRISIVSLYPLDSFAVPVGLAWGGILSLISFSIFPIMNREITSLMFFLPIRMKGRFFLIMIVLFRLIPGLLYALSDPVYLIFYLPDLGGILGAYIVYRHKFSK</sequence>
<gene>
    <name evidence="11" type="ORF">LCGC14_1480620</name>
</gene>
<proteinExistence type="predicted"/>
<comment type="caution">
    <text evidence="11">The sequence shown here is derived from an EMBL/GenBank/DDBJ whole genome shotgun (WGS) entry which is preliminary data.</text>
</comment>
<dbReference type="InterPro" id="IPR000058">
    <property type="entry name" value="Znf_AN1"/>
</dbReference>
<feature type="transmembrane region" description="Helical" evidence="9">
    <location>
        <begin position="267"/>
        <end position="285"/>
    </location>
</feature>
<evidence type="ECO:0000256" key="7">
    <source>
        <dbReference type="ARBA" id="ARBA00023136"/>
    </source>
</evidence>
<evidence type="ECO:0000256" key="9">
    <source>
        <dbReference type="SAM" id="Phobius"/>
    </source>
</evidence>
<evidence type="ECO:0000256" key="6">
    <source>
        <dbReference type="ARBA" id="ARBA00022989"/>
    </source>
</evidence>
<feature type="transmembrane region" description="Helical" evidence="9">
    <location>
        <begin position="197"/>
        <end position="219"/>
    </location>
</feature>
<evidence type="ECO:0000256" key="1">
    <source>
        <dbReference type="ARBA" id="ARBA00004141"/>
    </source>
</evidence>
<keyword evidence="3" id="KW-0479">Metal-binding</keyword>
<feature type="transmembrane region" description="Helical" evidence="9">
    <location>
        <begin position="291"/>
        <end position="308"/>
    </location>
</feature>
<feature type="transmembrane region" description="Helical" evidence="9">
    <location>
        <begin position="112"/>
        <end position="131"/>
    </location>
</feature>
<protein>
    <recommendedName>
        <fullName evidence="10">AN1-type domain-containing protein</fullName>
    </recommendedName>
</protein>
<dbReference type="GO" id="GO:0016020">
    <property type="term" value="C:membrane"/>
    <property type="evidence" value="ECO:0007669"/>
    <property type="project" value="UniProtKB-SubCell"/>
</dbReference>
<dbReference type="SUPFAM" id="SSF144091">
    <property type="entry name" value="Rhomboid-like"/>
    <property type="match status" value="1"/>
</dbReference>
<dbReference type="Pfam" id="PF01428">
    <property type="entry name" value="zf-AN1"/>
    <property type="match status" value="1"/>
</dbReference>
<evidence type="ECO:0000256" key="5">
    <source>
        <dbReference type="ARBA" id="ARBA00022833"/>
    </source>
</evidence>
<organism evidence="11">
    <name type="scientific">marine sediment metagenome</name>
    <dbReference type="NCBI Taxonomy" id="412755"/>
    <lineage>
        <taxon>unclassified sequences</taxon>
        <taxon>metagenomes</taxon>
        <taxon>ecological metagenomes</taxon>
    </lineage>
</organism>
<accession>A0A0F9LQ62</accession>
<keyword evidence="6 9" id="KW-1133">Transmembrane helix</keyword>
<evidence type="ECO:0000256" key="4">
    <source>
        <dbReference type="ARBA" id="ARBA00022771"/>
    </source>
</evidence>
<dbReference type="InterPro" id="IPR035952">
    <property type="entry name" value="Rhomboid-like_sf"/>
</dbReference>
<dbReference type="Gene3D" id="4.10.1110.10">
    <property type="entry name" value="AN1-like Zinc finger"/>
    <property type="match status" value="1"/>
</dbReference>
<feature type="compositionally biased region" description="Basic and acidic residues" evidence="8">
    <location>
        <begin position="52"/>
        <end position="69"/>
    </location>
</feature>
<feature type="region of interest" description="Disordered" evidence="8">
    <location>
        <begin position="49"/>
        <end position="69"/>
    </location>
</feature>
<keyword evidence="7 9" id="KW-0472">Membrane</keyword>
<dbReference type="Gene3D" id="1.20.1540.10">
    <property type="entry name" value="Rhomboid-like"/>
    <property type="match status" value="1"/>
</dbReference>
<dbReference type="GO" id="GO:0008270">
    <property type="term" value="F:zinc ion binding"/>
    <property type="evidence" value="ECO:0007669"/>
    <property type="project" value="UniProtKB-KW"/>
</dbReference>
<comment type="subcellular location">
    <subcellularLocation>
        <location evidence="1">Membrane</location>
        <topology evidence="1">Multi-pass membrane protein</topology>
    </subcellularLocation>
</comment>
<feature type="transmembrane region" description="Helical" evidence="9">
    <location>
        <begin position="143"/>
        <end position="160"/>
    </location>
</feature>
<evidence type="ECO:0000256" key="3">
    <source>
        <dbReference type="ARBA" id="ARBA00022723"/>
    </source>
</evidence>
<dbReference type="AlphaFoldDB" id="A0A0F9LQ62"/>
<dbReference type="EMBL" id="LAZR01010521">
    <property type="protein sequence ID" value="KKM66495.1"/>
    <property type="molecule type" value="Genomic_DNA"/>
</dbReference>